<name>A0A2G2YSS5_CAPAN</name>
<keyword evidence="5" id="KW-0645">Protease</keyword>
<evidence type="ECO:0000256" key="4">
    <source>
        <dbReference type="SAM" id="Phobius"/>
    </source>
</evidence>
<keyword evidence="5" id="KW-0378">Hydrolase</keyword>
<dbReference type="InterPro" id="IPR001907">
    <property type="entry name" value="ClpP"/>
</dbReference>
<keyword evidence="4" id="KW-0472">Membrane</keyword>
<evidence type="ECO:0000313" key="6">
    <source>
        <dbReference type="Proteomes" id="UP000222542"/>
    </source>
</evidence>
<dbReference type="Pfam" id="PF00574">
    <property type="entry name" value="CLP_protease"/>
    <property type="match status" value="1"/>
</dbReference>
<feature type="region of interest" description="Disordered" evidence="3">
    <location>
        <begin position="39"/>
        <end position="58"/>
    </location>
</feature>
<reference evidence="5 6" key="2">
    <citation type="journal article" date="2017" name="Genome Biol.">
        <title>New reference genome sequences of hot pepper reveal the massive evolution of plant disease-resistance genes by retroduplication.</title>
        <authorList>
            <person name="Kim S."/>
            <person name="Park J."/>
            <person name="Yeom S.I."/>
            <person name="Kim Y.M."/>
            <person name="Seo E."/>
            <person name="Kim K.T."/>
            <person name="Kim M.S."/>
            <person name="Lee J.M."/>
            <person name="Cheong K."/>
            <person name="Shin H.S."/>
            <person name="Kim S.B."/>
            <person name="Han K."/>
            <person name="Lee J."/>
            <person name="Park M."/>
            <person name="Lee H.A."/>
            <person name="Lee H.Y."/>
            <person name="Lee Y."/>
            <person name="Oh S."/>
            <person name="Lee J.H."/>
            <person name="Choi E."/>
            <person name="Choi E."/>
            <person name="Lee S.E."/>
            <person name="Jeon J."/>
            <person name="Kim H."/>
            <person name="Choi G."/>
            <person name="Song H."/>
            <person name="Lee J."/>
            <person name="Lee S.C."/>
            <person name="Kwon J.K."/>
            <person name="Lee H.Y."/>
            <person name="Koo N."/>
            <person name="Hong Y."/>
            <person name="Kim R.W."/>
            <person name="Kang W.H."/>
            <person name="Huh J.H."/>
            <person name="Kang B.C."/>
            <person name="Yang T.J."/>
            <person name="Lee Y.H."/>
            <person name="Bennetzen J.L."/>
            <person name="Choi D."/>
        </authorList>
    </citation>
    <scope>NUCLEOTIDE SEQUENCE [LARGE SCALE GENOMIC DNA]</scope>
    <source>
        <strain evidence="6">cv. CM334</strain>
    </source>
</reference>
<dbReference type="PANTHER" id="PTHR10381">
    <property type="entry name" value="ATP-DEPENDENT CLP PROTEASE PROTEOLYTIC SUBUNIT"/>
    <property type="match status" value="1"/>
</dbReference>
<dbReference type="AlphaFoldDB" id="A0A2G2YSS5"/>
<dbReference type="STRING" id="4072.A0A2G2YSS5"/>
<dbReference type="GO" id="GO:0006508">
    <property type="term" value="P:proteolysis"/>
    <property type="evidence" value="ECO:0007669"/>
    <property type="project" value="UniProtKB-KW"/>
</dbReference>
<dbReference type="InterPro" id="IPR029045">
    <property type="entry name" value="ClpP/crotonase-like_dom_sf"/>
</dbReference>
<evidence type="ECO:0000256" key="3">
    <source>
        <dbReference type="SAM" id="MobiDB-lite"/>
    </source>
</evidence>
<comment type="caution">
    <text evidence="5">The sequence shown here is derived from an EMBL/GenBank/DDBJ whole genome shotgun (WGS) entry which is preliminary data.</text>
</comment>
<sequence>MALLVKTIANAIRPHCGDGQNHVCPFPVDHRDITASLQEAKSHSVRHRDGTASRQGPDETTSLDFVVFLPSSMSLVFTFIGFYIKLIQLFGTVIAILRNRYDVIEAKEGVSNSPIMPVVITPGGILDLSSVLFRNWIFFIGILINSAVSKKVILQLATLETIDENTNVLIKPKVGTVCFGVAASQGALFLSDGEKGMRVTIKYNQSTTGFIPISLQVCTTNSLPKPLDKGSAKLSLDFTY</sequence>
<dbReference type="GO" id="GO:0004176">
    <property type="term" value="F:ATP-dependent peptidase activity"/>
    <property type="evidence" value="ECO:0007669"/>
    <property type="project" value="InterPro"/>
</dbReference>
<dbReference type="PRINTS" id="PR00127">
    <property type="entry name" value="CLPPROTEASEP"/>
</dbReference>
<dbReference type="GO" id="GO:0004252">
    <property type="term" value="F:serine-type endopeptidase activity"/>
    <property type="evidence" value="ECO:0007669"/>
    <property type="project" value="InterPro"/>
</dbReference>
<keyword evidence="4" id="KW-1133">Transmembrane helix</keyword>
<dbReference type="SUPFAM" id="SSF52096">
    <property type="entry name" value="ClpP/crotonase"/>
    <property type="match status" value="1"/>
</dbReference>
<dbReference type="InterPro" id="IPR023562">
    <property type="entry name" value="ClpP/TepA"/>
</dbReference>
<protein>
    <recommendedName>
        <fullName evidence="2">ATP-dependent Clp protease proteolytic subunit</fullName>
    </recommendedName>
</protein>
<dbReference type="GO" id="GO:0009532">
    <property type="term" value="C:plastid stroma"/>
    <property type="evidence" value="ECO:0007669"/>
    <property type="project" value="UniProtKB-ARBA"/>
</dbReference>
<evidence type="ECO:0000313" key="5">
    <source>
        <dbReference type="EMBL" id="PHT72817.1"/>
    </source>
</evidence>
<comment type="similarity">
    <text evidence="1 2">Belongs to the peptidase S14 family.</text>
</comment>
<feature type="transmembrane region" description="Helical" evidence="4">
    <location>
        <begin position="75"/>
        <end position="97"/>
    </location>
</feature>
<dbReference type="PANTHER" id="PTHR10381:SF8">
    <property type="entry name" value="ATP-DEPENDENT CLP PROTEASE PROTEOLYTIC SUBUNIT 6, CHLOROPLASTIC"/>
    <property type="match status" value="1"/>
</dbReference>
<reference evidence="5 6" key="1">
    <citation type="journal article" date="2014" name="Nat. Genet.">
        <title>Genome sequence of the hot pepper provides insights into the evolution of pungency in Capsicum species.</title>
        <authorList>
            <person name="Kim S."/>
            <person name="Park M."/>
            <person name="Yeom S.I."/>
            <person name="Kim Y.M."/>
            <person name="Lee J.M."/>
            <person name="Lee H.A."/>
            <person name="Seo E."/>
            <person name="Choi J."/>
            <person name="Cheong K."/>
            <person name="Kim K.T."/>
            <person name="Jung K."/>
            <person name="Lee G.W."/>
            <person name="Oh S.K."/>
            <person name="Bae C."/>
            <person name="Kim S.B."/>
            <person name="Lee H.Y."/>
            <person name="Kim S.Y."/>
            <person name="Kim M.S."/>
            <person name="Kang B.C."/>
            <person name="Jo Y.D."/>
            <person name="Yang H.B."/>
            <person name="Jeong H.J."/>
            <person name="Kang W.H."/>
            <person name="Kwon J.K."/>
            <person name="Shin C."/>
            <person name="Lim J.Y."/>
            <person name="Park J.H."/>
            <person name="Huh J.H."/>
            <person name="Kim J.S."/>
            <person name="Kim B.D."/>
            <person name="Cohen O."/>
            <person name="Paran I."/>
            <person name="Suh M.C."/>
            <person name="Lee S.B."/>
            <person name="Kim Y.K."/>
            <person name="Shin Y."/>
            <person name="Noh S.J."/>
            <person name="Park J."/>
            <person name="Seo Y.S."/>
            <person name="Kwon S.Y."/>
            <person name="Kim H.A."/>
            <person name="Park J.M."/>
            <person name="Kim H.J."/>
            <person name="Choi S.B."/>
            <person name="Bosland P.W."/>
            <person name="Reeves G."/>
            <person name="Jo S.H."/>
            <person name="Lee B.W."/>
            <person name="Cho H.T."/>
            <person name="Choi H.S."/>
            <person name="Lee M.S."/>
            <person name="Yu Y."/>
            <person name="Do Choi Y."/>
            <person name="Park B.S."/>
            <person name="van Deynze A."/>
            <person name="Ashrafi H."/>
            <person name="Hill T."/>
            <person name="Kim W.T."/>
            <person name="Pai H.S."/>
            <person name="Ahn H.K."/>
            <person name="Yeam I."/>
            <person name="Giovannoni J.J."/>
            <person name="Rose J.K."/>
            <person name="Sorensen I."/>
            <person name="Lee S.J."/>
            <person name="Kim R.W."/>
            <person name="Choi I.Y."/>
            <person name="Choi B.S."/>
            <person name="Lim J.S."/>
            <person name="Lee Y.H."/>
            <person name="Choi D."/>
        </authorList>
    </citation>
    <scope>NUCLEOTIDE SEQUENCE [LARGE SCALE GENOMIC DNA]</scope>
    <source>
        <strain evidence="6">cv. CM334</strain>
    </source>
</reference>
<dbReference type="Gramene" id="PHT72817">
    <property type="protein sequence ID" value="PHT72817"/>
    <property type="gene ID" value="T459_23602"/>
</dbReference>
<gene>
    <name evidence="5" type="ORF">T459_23602</name>
</gene>
<evidence type="ECO:0000256" key="1">
    <source>
        <dbReference type="ARBA" id="ARBA00007039"/>
    </source>
</evidence>
<accession>A0A2G2YSS5</accession>
<evidence type="ECO:0000256" key="2">
    <source>
        <dbReference type="RuleBase" id="RU003567"/>
    </source>
</evidence>
<organism evidence="5 6">
    <name type="scientific">Capsicum annuum</name>
    <name type="common">Capsicum pepper</name>
    <dbReference type="NCBI Taxonomy" id="4072"/>
    <lineage>
        <taxon>Eukaryota</taxon>
        <taxon>Viridiplantae</taxon>
        <taxon>Streptophyta</taxon>
        <taxon>Embryophyta</taxon>
        <taxon>Tracheophyta</taxon>
        <taxon>Spermatophyta</taxon>
        <taxon>Magnoliopsida</taxon>
        <taxon>eudicotyledons</taxon>
        <taxon>Gunneridae</taxon>
        <taxon>Pentapetalae</taxon>
        <taxon>asterids</taxon>
        <taxon>lamiids</taxon>
        <taxon>Solanales</taxon>
        <taxon>Solanaceae</taxon>
        <taxon>Solanoideae</taxon>
        <taxon>Capsiceae</taxon>
        <taxon>Capsicum</taxon>
    </lineage>
</organism>
<dbReference type="EMBL" id="AYRZ02000009">
    <property type="protein sequence ID" value="PHT72817.1"/>
    <property type="molecule type" value="Genomic_DNA"/>
</dbReference>
<keyword evidence="4" id="KW-0812">Transmembrane</keyword>
<keyword evidence="6" id="KW-1185">Reference proteome</keyword>
<proteinExistence type="inferred from homology"/>
<dbReference type="Proteomes" id="UP000222542">
    <property type="component" value="Unassembled WGS sequence"/>
</dbReference>